<gene>
    <name evidence="8" type="ORF">1195</name>
</gene>
<feature type="domain" description="ResB-like" evidence="7">
    <location>
        <begin position="99"/>
        <end position="329"/>
    </location>
</feature>
<evidence type="ECO:0000313" key="9">
    <source>
        <dbReference type="Proteomes" id="UP000045545"/>
    </source>
</evidence>
<organism evidence="8 9">
    <name type="scientific">Syntrophomonas zehnderi OL-4</name>
    <dbReference type="NCBI Taxonomy" id="690567"/>
    <lineage>
        <taxon>Bacteria</taxon>
        <taxon>Bacillati</taxon>
        <taxon>Bacillota</taxon>
        <taxon>Clostridia</taxon>
        <taxon>Eubacteriales</taxon>
        <taxon>Syntrophomonadaceae</taxon>
        <taxon>Syntrophomonas</taxon>
    </lineage>
</organism>
<evidence type="ECO:0000256" key="2">
    <source>
        <dbReference type="ARBA" id="ARBA00022692"/>
    </source>
</evidence>
<dbReference type="EMBL" id="CGIH01000021">
    <property type="protein sequence ID" value="CFX43204.1"/>
    <property type="molecule type" value="Genomic_DNA"/>
</dbReference>
<feature type="domain" description="ResB-like" evidence="7">
    <location>
        <begin position="19"/>
        <end position="96"/>
    </location>
</feature>
<proteinExistence type="predicted"/>
<dbReference type="GO" id="GO:0016020">
    <property type="term" value="C:membrane"/>
    <property type="evidence" value="ECO:0007669"/>
    <property type="project" value="UniProtKB-SubCell"/>
</dbReference>
<evidence type="ECO:0000256" key="5">
    <source>
        <dbReference type="ARBA" id="ARBA00023136"/>
    </source>
</evidence>
<feature type="transmembrane region" description="Helical" evidence="6">
    <location>
        <begin position="72"/>
        <end position="93"/>
    </location>
</feature>
<evidence type="ECO:0000259" key="7">
    <source>
        <dbReference type="Pfam" id="PF05140"/>
    </source>
</evidence>
<feature type="transmembrane region" description="Helical" evidence="6">
    <location>
        <begin position="105"/>
        <end position="125"/>
    </location>
</feature>
<dbReference type="Pfam" id="PF05140">
    <property type="entry name" value="ResB"/>
    <property type="match status" value="2"/>
</dbReference>
<dbReference type="AlphaFoldDB" id="A0A0E4C8G5"/>
<evidence type="ECO:0000256" key="3">
    <source>
        <dbReference type="ARBA" id="ARBA00022748"/>
    </source>
</evidence>
<keyword evidence="4 6" id="KW-1133">Transmembrane helix</keyword>
<evidence type="ECO:0000313" key="8">
    <source>
        <dbReference type="EMBL" id="CFX43204.1"/>
    </source>
</evidence>
<dbReference type="PANTHER" id="PTHR31566">
    <property type="entry name" value="CYTOCHROME C BIOGENESIS PROTEIN CCS1, CHLOROPLASTIC"/>
    <property type="match status" value="1"/>
</dbReference>
<dbReference type="Proteomes" id="UP000045545">
    <property type="component" value="Unassembled WGS sequence"/>
</dbReference>
<keyword evidence="3" id="KW-0201">Cytochrome c-type biogenesis</keyword>
<reference evidence="8 9" key="1">
    <citation type="submission" date="2015-03" db="EMBL/GenBank/DDBJ databases">
        <authorList>
            <person name="Murphy D."/>
        </authorList>
    </citation>
    <scope>NUCLEOTIDE SEQUENCE [LARGE SCALE GENOMIC DNA]</scope>
    <source>
        <strain evidence="8 9">OL-4</strain>
    </source>
</reference>
<evidence type="ECO:0000256" key="4">
    <source>
        <dbReference type="ARBA" id="ARBA00022989"/>
    </source>
</evidence>
<dbReference type="InterPro" id="IPR007816">
    <property type="entry name" value="ResB-like_domain"/>
</dbReference>
<feature type="transmembrane region" description="Helical" evidence="6">
    <location>
        <begin position="311"/>
        <end position="331"/>
    </location>
</feature>
<keyword evidence="2 6" id="KW-0812">Transmembrane</keyword>
<keyword evidence="9" id="KW-1185">Reference proteome</keyword>
<keyword evidence="5 6" id="KW-0472">Membrane</keyword>
<dbReference type="GO" id="GO:0017004">
    <property type="term" value="P:cytochrome complex assembly"/>
    <property type="evidence" value="ECO:0007669"/>
    <property type="project" value="UniProtKB-KW"/>
</dbReference>
<dbReference type="InterPro" id="IPR023494">
    <property type="entry name" value="Cyt_c_bgen_Ccs1/CcsB/ResB"/>
</dbReference>
<evidence type="ECO:0000256" key="1">
    <source>
        <dbReference type="ARBA" id="ARBA00004141"/>
    </source>
</evidence>
<sequence length="340" mass="38708">MRERFKKWWEQFIRIMASMKTAITLLIVLGVVSALGTFIPQGQPQTFYFHAYGHLTGSLITLLSLNQLYQTWWFQLITGILSLSILICGYQRLRHVNNLKSAGSLLLHIAVVVTVIGSVWSLGYAKSFYLEIPVGEKVALAEHGLRDGRLGLKDFKVDYYPDFQPRQYASQLSLKGYKGKNYEERIAVNHPLKANSLKIYQSSWGWVMNLSQLTPDSAKTIQIKDKNTYRLQAGMDVRAVFIPDYAEESGNIESQSPLPNRPHVWLTLLQDGKIIDMTVLAPGEEAQLGLFTLRFDNYSYFSGLQVKEDPGVYLVFAGFILLILGILARYWQLFFPPKEV</sequence>
<evidence type="ECO:0000256" key="6">
    <source>
        <dbReference type="SAM" id="Phobius"/>
    </source>
</evidence>
<dbReference type="STRING" id="690567.1195"/>
<accession>A0A0E4C8G5</accession>
<dbReference type="OrthoDB" id="9770923at2"/>
<comment type="subcellular location">
    <subcellularLocation>
        <location evidence="1">Membrane</location>
        <topology evidence="1">Multi-pass membrane protein</topology>
    </subcellularLocation>
</comment>
<dbReference type="PANTHER" id="PTHR31566:SF5">
    <property type="entry name" value="RESB-LIKE DOMAIN-CONTAINING PROTEIN"/>
    <property type="match status" value="1"/>
</dbReference>
<name>A0A0E4C8G5_9FIRM</name>
<protein>
    <submittedName>
        <fullName evidence="8">ResB-like domain</fullName>
    </submittedName>
</protein>